<evidence type="ECO:0000313" key="2">
    <source>
        <dbReference type="Proteomes" id="UP000830671"/>
    </source>
</evidence>
<dbReference type="EMBL" id="CP019475">
    <property type="protein sequence ID" value="UQC80941.1"/>
    <property type="molecule type" value="Genomic_DNA"/>
</dbReference>
<gene>
    <name evidence="1" type="ORF">CLUP02_06427</name>
</gene>
<dbReference type="AlphaFoldDB" id="A0A9Q8SP65"/>
<proteinExistence type="predicted"/>
<protein>
    <submittedName>
        <fullName evidence="1">Uncharacterized protein</fullName>
    </submittedName>
</protein>
<name>A0A9Q8SP65_9PEZI</name>
<dbReference type="KEGG" id="clup:CLUP02_06427"/>
<dbReference type="GeneID" id="73340436"/>
<keyword evidence="2" id="KW-1185">Reference proteome</keyword>
<reference evidence="1" key="1">
    <citation type="journal article" date="2021" name="Mol. Plant Microbe Interact.">
        <title>Complete Genome Sequence of the Plant-Pathogenic Fungus Colletotrichum lupini.</title>
        <authorList>
            <person name="Baroncelli R."/>
            <person name="Pensec F."/>
            <person name="Da Lio D."/>
            <person name="Boufleur T."/>
            <person name="Vicente I."/>
            <person name="Sarrocco S."/>
            <person name="Picot A."/>
            <person name="Baraldi E."/>
            <person name="Sukno S."/>
            <person name="Thon M."/>
            <person name="Le Floch G."/>
        </authorList>
    </citation>
    <scope>NUCLEOTIDE SEQUENCE</scope>
    <source>
        <strain evidence="1">IMI 504893</strain>
    </source>
</reference>
<dbReference type="RefSeq" id="XP_049142569.1">
    <property type="nucleotide sequence ID" value="XM_049285426.1"/>
</dbReference>
<accession>A0A9Q8SP65</accession>
<evidence type="ECO:0000313" key="1">
    <source>
        <dbReference type="EMBL" id="UQC80941.1"/>
    </source>
</evidence>
<dbReference type="Proteomes" id="UP000830671">
    <property type="component" value="Chromosome 3"/>
</dbReference>
<organism evidence="1 2">
    <name type="scientific">Colletotrichum lupini</name>
    <dbReference type="NCBI Taxonomy" id="145971"/>
    <lineage>
        <taxon>Eukaryota</taxon>
        <taxon>Fungi</taxon>
        <taxon>Dikarya</taxon>
        <taxon>Ascomycota</taxon>
        <taxon>Pezizomycotina</taxon>
        <taxon>Sordariomycetes</taxon>
        <taxon>Hypocreomycetidae</taxon>
        <taxon>Glomerellales</taxon>
        <taxon>Glomerellaceae</taxon>
        <taxon>Colletotrichum</taxon>
        <taxon>Colletotrichum acutatum species complex</taxon>
    </lineage>
</organism>
<sequence>MFLDLAESFIVIDRSCVVSHLTPGSLDLAVSGTGVNVEDIRPESPTPHLQILSNRRRHQLHLNHTRPQEHGLHSRENYSHYPKLLFLLVIHPTYPPNSSTFPSHNQLLKGLSFEKPAQICCTRP</sequence>